<dbReference type="GO" id="GO:0005615">
    <property type="term" value="C:extracellular space"/>
    <property type="evidence" value="ECO:0007669"/>
    <property type="project" value="TreeGrafter"/>
</dbReference>
<dbReference type="InterPro" id="IPR050333">
    <property type="entry name" value="SLRP"/>
</dbReference>
<dbReference type="InterPro" id="IPR003591">
    <property type="entry name" value="Leu-rich_rpt_typical-subtyp"/>
</dbReference>
<dbReference type="Gene3D" id="3.80.10.10">
    <property type="entry name" value="Ribonuclease Inhibitor"/>
    <property type="match status" value="4"/>
</dbReference>
<dbReference type="SUPFAM" id="SSF52058">
    <property type="entry name" value="L domain-like"/>
    <property type="match status" value="1"/>
</dbReference>
<dbReference type="Pfam" id="PF13855">
    <property type="entry name" value="LRR_8"/>
    <property type="match status" value="1"/>
</dbReference>
<name>A0A182XWN4_ANOST</name>
<dbReference type="VEuPathDB" id="VectorBase:ASTEI00620"/>
<dbReference type="InterPro" id="IPR001611">
    <property type="entry name" value="Leu-rich_rpt"/>
</dbReference>
<organism evidence="1 2">
    <name type="scientific">Anopheles stephensi</name>
    <name type="common">Indo-Pakistan malaria mosquito</name>
    <dbReference type="NCBI Taxonomy" id="30069"/>
    <lineage>
        <taxon>Eukaryota</taxon>
        <taxon>Metazoa</taxon>
        <taxon>Ecdysozoa</taxon>
        <taxon>Arthropoda</taxon>
        <taxon>Hexapoda</taxon>
        <taxon>Insecta</taxon>
        <taxon>Pterygota</taxon>
        <taxon>Neoptera</taxon>
        <taxon>Endopterygota</taxon>
        <taxon>Diptera</taxon>
        <taxon>Nematocera</taxon>
        <taxon>Culicoidea</taxon>
        <taxon>Culicidae</taxon>
        <taxon>Anophelinae</taxon>
        <taxon>Anopheles</taxon>
    </lineage>
</organism>
<reference evidence="2" key="1">
    <citation type="journal article" date="2014" name="Genome Biol.">
        <title>Genome analysis of a major urban malaria vector mosquito, Anopheles stephensi.</title>
        <authorList>
            <person name="Jiang X."/>
            <person name="Peery A."/>
            <person name="Hall A.B."/>
            <person name="Sharma A."/>
            <person name="Chen X.G."/>
            <person name="Waterhouse R.M."/>
            <person name="Komissarov A."/>
            <person name="Riehle M.M."/>
            <person name="Shouche Y."/>
            <person name="Sharakhova M.V."/>
            <person name="Lawson D."/>
            <person name="Pakpour N."/>
            <person name="Arensburger P."/>
            <person name="Davidson V.L."/>
            <person name="Eiglmeier K."/>
            <person name="Emrich S."/>
            <person name="George P."/>
            <person name="Kennedy R.C."/>
            <person name="Mane S.P."/>
            <person name="Maslen G."/>
            <person name="Oringanje C."/>
            <person name="Qi Y."/>
            <person name="Settlage R."/>
            <person name="Tojo M."/>
            <person name="Tubio J.M."/>
            <person name="Unger M.F."/>
            <person name="Wang B."/>
            <person name="Vernick K.D."/>
            <person name="Ribeiro J.M."/>
            <person name="James A.A."/>
            <person name="Michel K."/>
            <person name="Riehle M.A."/>
            <person name="Luckhart S."/>
            <person name="Sharakhov I.V."/>
            <person name="Tu Z."/>
        </authorList>
    </citation>
    <scope>NUCLEOTIDE SEQUENCE [LARGE SCALE GENOMIC DNA]</scope>
    <source>
        <strain evidence="2">Indian</strain>
    </source>
</reference>
<dbReference type="SMART" id="SM00369">
    <property type="entry name" value="LRR_TYP"/>
    <property type="match status" value="10"/>
</dbReference>
<dbReference type="AlphaFoldDB" id="A0A182XWN4"/>
<dbReference type="VEuPathDB" id="VectorBase:ASTEI20_032070"/>
<dbReference type="VEuPathDB" id="VectorBase:ASTE004474"/>
<proteinExistence type="predicted"/>
<reference evidence="1" key="2">
    <citation type="submission" date="2020-05" db="UniProtKB">
        <authorList>
            <consortium name="EnsemblMetazoa"/>
        </authorList>
    </citation>
    <scope>IDENTIFICATION</scope>
    <source>
        <strain evidence="1">Indian</strain>
    </source>
</reference>
<dbReference type="EnsemblMetazoa" id="ASTEI00620-RA">
    <property type="protein sequence ID" value="ASTEI00620-PA"/>
    <property type="gene ID" value="ASTEI00620"/>
</dbReference>
<protein>
    <submittedName>
        <fullName evidence="1">Uncharacterized protein</fullName>
    </submittedName>
</protein>
<dbReference type="OMA" id="RTVWITN"/>
<evidence type="ECO:0000313" key="1">
    <source>
        <dbReference type="EnsemblMetazoa" id="ASTEI00620-PA"/>
    </source>
</evidence>
<sequence length="500" mass="56222">MSSVNVAYTGLRRFDVERGSALSAVSVASSNLDEISPSVSYLEAAQDIAITSCLIESVDLGVFCNMAKLQLLNFYGNRIRYVKNSANSNCSLYDSLTTLTLSQNYLQSLNMGLLSPFRSLALLNVNENRVEAVFGSYETDANLTMFLQKNKIKSFDVCTWYVPRMHSLDLQHNQLSTVPNCLEKLNGVSQLILAFNQLSNVSIESFAKMESLVYLNLCCNSMTSISFNTTRYPISLRTVLLAENNLTALDLSLVAVPSNIAHISPSISNLKASRNIAVTNCWLESLDLGAFCDMPKLNMLNFCENRIRYIQNSANSNCSLYNSLETLTLSRNFLRSLNMELFNPFRSLMYLTLKENRIEAVFGQFETDTDFNLFLTNNNIKVFDVCEWNVPRMLWLELQHNNLSTVPNCLEHLKSVQSIALSYNQLANVSIESFAKMESLSKLILSSNSMTLISFNTDQYPANLRTVWITNNNLTELDLSLVAVSSLEVNAQDNYIEVFD</sequence>
<dbReference type="STRING" id="30069.A0A182XWN4"/>
<dbReference type="PANTHER" id="PTHR45712">
    <property type="entry name" value="AGAP008170-PA"/>
    <property type="match status" value="1"/>
</dbReference>
<keyword evidence="2" id="KW-1185">Reference proteome</keyword>
<dbReference type="PANTHER" id="PTHR45712:SF22">
    <property type="entry name" value="INSULIN-LIKE GROWTH FACTOR-BINDING PROTEIN COMPLEX ACID LABILE SUBUNIT"/>
    <property type="match status" value="1"/>
</dbReference>
<dbReference type="InterPro" id="IPR032675">
    <property type="entry name" value="LRR_dom_sf"/>
</dbReference>
<evidence type="ECO:0000313" key="2">
    <source>
        <dbReference type="Proteomes" id="UP000076408"/>
    </source>
</evidence>
<accession>A0A182XWN4</accession>
<dbReference type="VEuPathDB" id="VectorBase:ASTEI20_044450"/>
<dbReference type="Proteomes" id="UP000076408">
    <property type="component" value="Unassembled WGS sequence"/>
</dbReference>